<gene>
    <name evidence="3" type="ORF">LAESUDRAFT_742921</name>
</gene>
<evidence type="ECO:0000313" key="3">
    <source>
        <dbReference type="EMBL" id="KZT07497.1"/>
    </source>
</evidence>
<keyword evidence="2" id="KW-1133">Transmembrane helix</keyword>
<feature type="compositionally biased region" description="Polar residues" evidence="1">
    <location>
        <begin position="59"/>
        <end position="72"/>
    </location>
</feature>
<protein>
    <submittedName>
        <fullName evidence="3">Uncharacterized protein</fullName>
    </submittedName>
</protein>
<organism evidence="3 4">
    <name type="scientific">Laetiporus sulphureus 93-53</name>
    <dbReference type="NCBI Taxonomy" id="1314785"/>
    <lineage>
        <taxon>Eukaryota</taxon>
        <taxon>Fungi</taxon>
        <taxon>Dikarya</taxon>
        <taxon>Basidiomycota</taxon>
        <taxon>Agaricomycotina</taxon>
        <taxon>Agaricomycetes</taxon>
        <taxon>Polyporales</taxon>
        <taxon>Laetiporus</taxon>
    </lineage>
</organism>
<feature type="compositionally biased region" description="Low complexity" evidence="1">
    <location>
        <begin position="180"/>
        <end position="191"/>
    </location>
</feature>
<dbReference type="EMBL" id="KV427619">
    <property type="protein sequence ID" value="KZT07497.1"/>
    <property type="molecule type" value="Genomic_DNA"/>
</dbReference>
<keyword evidence="2" id="KW-0812">Transmembrane</keyword>
<evidence type="ECO:0000256" key="2">
    <source>
        <dbReference type="SAM" id="Phobius"/>
    </source>
</evidence>
<keyword evidence="2" id="KW-0472">Membrane</keyword>
<proteinExistence type="predicted"/>
<accession>A0A165EPJ4</accession>
<feature type="compositionally biased region" description="Basic and acidic residues" evidence="1">
    <location>
        <begin position="86"/>
        <end position="97"/>
    </location>
</feature>
<dbReference type="InParanoid" id="A0A165EPJ4"/>
<feature type="compositionally biased region" description="Basic and acidic residues" evidence="1">
    <location>
        <begin position="335"/>
        <end position="356"/>
    </location>
</feature>
<feature type="region of interest" description="Disordered" evidence="1">
    <location>
        <begin position="32"/>
        <end position="356"/>
    </location>
</feature>
<dbReference type="GeneID" id="63828249"/>
<reference evidence="3 4" key="1">
    <citation type="journal article" date="2016" name="Mol. Biol. Evol.">
        <title>Comparative Genomics of Early-Diverging Mushroom-Forming Fungi Provides Insights into the Origins of Lignocellulose Decay Capabilities.</title>
        <authorList>
            <person name="Nagy L.G."/>
            <person name="Riley R."/>
            <person name="Tritt A."/>
            <person name="Adam C."/>
            <person name="Daum C."/>
            <person name="Floudas D."/>
            <person name="Sun H."/>
            <person name="Yadav J.S."/>
            <person name="Pangilinan J."/>
            <person name="Larsson K.H."/>
            <person name="Matsuura K."/>
            <person name="Barry K."/>
            <person name="Labutti K."/>
            <person name="Kuo R."/>
            <person name="Ohm R.A."/>
            <person name="Bhattacharya S.S."/>
            <person name="Shirouzu T."/>
            <person name="Yoshinaga Y."/>
            <person name="Martin F.M."/>
            <person name="Grigoriev I.V."/>
            <person name="Hibbett D.S."/>
        </authorList>
    </citation>
    <scope>NUCLEOTIDE SEQUENCE [LARGE SCALE GENOMIC DNA]</scope>
    <source>
        <strain evidence="3 4">93-53</strain>
    </source>
</reference>
<feature type="compositionally biased region" description="Low complexity" evidence="1">
    <location>
        <begin position="113"/>
        <end position="136"/>
    </location>
</feature>
<feature type="compositionally biased region" description="Basic and acidic residues" evidence="1">
    <location>
        <begin position="284"/>
        <end position="293"/>
    </location>
</feature>
<name>A0A165EPJ4_9APHY</name>
<dbReference type="OrthoDB" id="2564465at2759"/>
<evidence type="ECO:0000313" key="4">
    <source>
        <dbReference type="Proteomes" id="UP000076871"/>
    </source>
</evidence>
<sequence>MGSAQSYFSGAAITTLLIAGAAAVVYVYVQYTPPSDSQPRPPPPPPTQGKKKKKKKQAETQSEVASESTTVAPNVVSFPPVIPGDFDTHSEPHDVEPARPSSKPKKKNKNKKASASGTAASRAASADVMSDSSATAPESQASVRPTVKSRKSSTPKPAPVDNDESWTRVDSRRRHVSQLASASISAPPAEAGTSDAGITTTSLTETSSPTVERSDDGVLPEHPGQPSENRRALAERLLPKPRKTGVDDMLETPDYPTLSRVMRIQPGPNDKPAAGFSWGDYEDVDHPRGTADDADREDDGGWGVVKGRGHSKTQKSATVPAAPETLTKKQRQNASKREAQKEAKAAAEADRQARLAKHERELERAKIAEQYAKKGKTISGGMTAYVDENGKLVWK</sequence>
<feature type="compositionally biased region" description="Low complexity" evidence="1">
    <location>
        <begin position="199"/>
        <end position="210"/>
    </location>
</feature>
<dbReference type="RefSeq" id="XP_040765237.1">
    <property type="nucleotide sequence ID" value="XM_040911221.1"/>
</dbReference>
<evidence type="ECO:0000256" key="1">
    <source>
        <dbReference type="SAM" id="MobiDB-lite"/>
    </source>
</evidence>
<feature type="compositionally biased region" description="Basic residues" evidence="1">
    <location>
        <begin position="102"/>
        <end position="112"/>
    </location>
</feature>
<dbReference type="AlphaFoldDB" id="A0A165EPJ4"/>
<feature type="compositionally biased region" description="Basic and acidic residues" evidence="1">
    <location>
        <begin position="228"/>
        <end position="238"/>
    </location>
</feature>
<dbReference type="Proteomes" id="UP000076871">
    <property type="component" value="Unassembled WGS sequence"/>
</dbReference>
<feature type="transmembrane region" description="Helical" evidence="2">
    <location>
        <begin position="7"/>
        <end position="29"/>
    </location>
</feature>
<keyword evidence="4" id="KW-1185">Reference proteome</keyword>